<sequence>MLHEKVDHLQAMLASIYPVDEALPATGSERKVQEAGLGTLVAIDRICRNNGLQYWLDGGTLLGAVRHKGFIPWDDDIDISMPVADRAKLIEILRSCDNGNEFAIYERPSSKTINVCKCSFAIGTKTVKKKRQTEQYVGGKMLTPVVDIFTFDEDKAANIWKSNFNGVLNFELNTCDLFPLKEADFEGHSFMVPQKPDVILTKSYGVNFQSWPPLDGQWSHGGKVDWFENEEEANKFLQRRNRAA</sequence>
<feature type="domain" description="LicD/FKTN/FKRP nucleotidyltransferase" evidence="1">
    <location>
        <begin position="47"/>
        <end position="159"/>
    </location>
</feature>
<keyword evidence="3" id="KW-1185">Reference proteome</keyword>
<dbReference type="EMBL" id="JACHXU010000012">
    <property type="protein sequence ID" value="MBB3207812.1"/>
    <property type="molecule type" value="Genomic_DNA"/>
</dbReference>
<dbReference type="InterPro" id="IPR052942">
    <property type="entry name" value="LPS_cholinephosphotransferase"/>
</dbReference>
<dbReference type="AlphaFoldDB" id="A0A7W5E1Z2"/>
<evidence type="ECO:0000313" key="3">
    <source>
        <dbReference type="Proteomes" id="UP000536179"/>
    </source>
</evidence>
<dbReference type="InterPro" id="IPR007074">
    <property type="entry name" value="LicD/FKTN/FKRP_NTP_transf"/>
</dbReference>
<gene>
    <name evidence="2" type="ORF">FHS27_003639</name>
</gene>
<accession>A0A7W5E1Z2</accession>
<protein>
    <submittedName>
        <fullName evidence="2">Phosphorylcholine metabolism protein LicD</fullName>
    </submittedName>
</protein>
<dbReference type="RefSeq" id="WP_221225172.1">
    <property type="nucleotide sequence ID" value="NZ_JACHXU010000012.1"/>
</dbReference>
<dbReference type="GO" id="GO:0009100">
    <property type="term" value="P:glycoprotein metabolic process"/>
    <property type="evidence" value="ECO:0007669"/>
    <property type="project" value="UniProtKB-ARBA"/>
</dbReference>
<dbReference type="Pfam" id="PF04991">
    <property type="entry name" value="LicD"/>
    <property type="match status" value="1"/>
</dbReference>
<comment type="caution">
    <text evidence="2">The sequence shown here is derived from an EMBL/GenBank/DDBJ whole genome shotgun (WGS) entry which is preliminary data.</text>
</comment>
<dbReference type="PANTHER" id="PTHR43404">
    <property type="entry name" value="LIPOPOLYSACCHARIDE CHOLINEPHOSPHOTRANSFERASE LICD"/>
    <property type="match status" value="1"/>
</dbReference>
<evidence type="ECO:0000259" key="1">
    <source>
        <dbReference type="Pfam" id="PF04991"/>
    </source>
</evidence>
<name>A0A7W5E1Z2_9BACT</name>
<dbReference type="Proteomes" id="UP000536179">
    <property type="component" value="Unassembled WGS sequence"/>
</dbReference>
<dbReference type="PANTHER" id="PTHR43404:SF2">
    <property type="entry name" value="LIPOPOLYSACCHARIDE CHOLINEPHOSPHOTRANSFERASE LICD"/>
    <property type="match status" value="1"/>
</dbReference>
<organism evidence="2 3">
    <name type="scientific">Aporhodopirellula rubra</name>
    <dbReference type="NCBI Taxonomy" id="980271"/>
    <lineage>
        <taxon>Bacteria</taxon>
        <taxon>Pseudomonadati</taxon>
        <taxon>Planctomycetota</taxon>
        <taxon>Planctomycetia</taxon>
        <taxon>Pirellulales</taxon>
        <taxon>Pirellulaceae</taxon>
        <taxon>Aporhodopirellula</taxon>
    </lineage>
</organism>
<evidence type="ECO:0000313" key="2">
    <source>
        <dbReference type="EMBL" id="MBB3207812.1"/>
    </source>
</evidence>
<reference evidence="2 3" key="1">
    <citation type="submission" date="2020-08" db="EMBL/GenBank/DDBJ databases">
        <title>Genomic Encyclopedia of Type Strains, Phase III (KMG-III): the genomes of soil and plant-associated and newly described type strains.</title>
        <authorList>
            <person name="Whitman W."/>
        </authorList>
    </citation>
    <scope>NUCLEOTIDE SEQUENCE [LARGE SCALE GENOMIC DNA]</scope>
    <source>
        <strain evidence="2 3">CECT 8075</strain>
    </source>
</reference>
<proteinExistence type="predicted"/>